<keyword evidence="1" id="KW-0732">Signal</keyword>
<comment type="caution">
    <text evidence="2">The sequence shown here is derived from an EMBL/GenBank/DDBJ whole genome shotgun (WGS) entry which is preliminary data.</text>
</comment>
<organism evidence="2 3">
    <name type="scientific">Aquatica leii</name>
    <dbReference type="NCBI Taxonomy" id="1421715"/>
    <lineage>
        <taxon>Eukaryota</taxon>
        <taxon>Metazoa</taxon>
        <taxon>Ecdysozoa</taxon>
        <taxon>Arthropoda</taxon>
        <taxon>Hexapoda</taxon>
        <taxon>Insecta</taxon>
        <taxon>Pterygota</taxon>
        <taxon>Neoptera</taxon>
        <taxon>Endopterygota</taxon>
        <taxon>Coleoptera</taxon>
        <taxon>Polyphaga</taxon>
        <taxon>Elateriformia</taxon>
        <taxon>Elateroidea</taxon>
        <taxon>Lampyridae</taxon>
        <taxon>Luciolinae</taxon>
        <taxon>Aquatica</taxon>
    </lineage>
</organism>
<dbReference type="Proteomes" id="UP001353858">
    <property type="component" value="Unassembled WGS sequence"/>
</dbReference>
<name>A0AAN7QCG6_9COLE</name>
<proteinExistence type="predicted"/>
<gene>
    <name evidence="2" type="ORF">RN001_015287</name>
</gene>
<feature type="chain" id="PRO_5042882684" description="Cuticle protein" evidence="1">
    <location>
        <begin position="17"/>
        <end position="222"/>
    </location>
</feature>
<feature type="signal peptide" evidence="1">
    <location>
        <begin position="1"/>
        <end position="16"/>
    </location>
</feature>
<accession>A0AAN7QCG6</accession>
<evidence type="ECO:0000313" key="2">
    <source>
        <dbReference type="EMBL" id="KAK4873258.1"/>
    </source>
</evidence>
<sequence length="222" mass="23616">MFKVIIFCAFVAVAHGGIAHLRSLGLVESASALQVETVPSITKIEELAPSVSSHFRTEVINAPITKIEHVASPVISAAYKTDLVAAPAVAKVEHIIPSAQSLFKGELVSAASFPSTISRVEHLAPAISTHKIISTPSVSYETALPAISRFEHLSPSIATHKTEFITSPSLKYEVASPVHVAHVSSPSFARVEHLAPALSTFKTDFVSAPVAKTFLDHGFVLH</sequence>
<dbReference type="AlphaFoldDB" id="A0AAN7QCG6"/>
<protein>
    <recommendedName>
        <fullName evidence="4">Cuticle protein</fullName>
    </recommendedName>
</protein>
<dbReference type="EMBL" id="JARPUR010000007">
    <property type="protein sequence ID" value="KAK4873258.1"/>
    <property type="molecule type" value="Genomic_DNA"/>
</dbReference>
<evidence type="ECO:0000313" key="3">
    <source>
        <dbReference type="Proteomes" id="UP001353858"/>
    </source>
</evidence>
<keyword evidence="3" id="KW-1185">Reference proteome</keyword>
<evidence type="ECO:0000256" key="1">
    <source>
        <dbReference type="SAM" id="SignalP"/>
    </source>
</evidence>
<reference evidence="3" key="1">
    <citation type="submission" date="2023-01" db="EMBL/GenBank/DDBJ databases">
        <title>Key to firefly adult light organ development and bioluminescence: homeobox transcription factors regulate luciferase expression and transportation to peroxisome.</title>
        <authorList>
            <person name="Fu X."/>
        </authorList>
    </citation>
    <scope>NUCLEOTIDE SEQUENCE [LARGE SCALE GENOMIC DNA]</scope>
</reference>
<evidence type="ECO:0008006" key="4">
    <source>
        <dbReference type="Google" id="ProtNLM"/>
    </source>
</evidence>